<sequence>PKIVLETAQCHSSVTYGNMKSQLPKDSLKYNQDIAKLFDEYFGHEYSEQQYCETLLDVLKSSYEFSKGGHAAFVENLLKIREKKTTENVTYDQLETLLPKCFRLSEDERTADLTSLLEGKKCLLEDFNSPLLKEHGFLNSTDLQCYPTSLLNHFMDPNKSFSVDSETSKIFKGNLLGGSYLNGVLEPMKPQPTEKPQKMLALRETKEEKERGLQRLTEPLNFMRNPRFPTTGKQPVLLINDLHAFAIEPKDILFDSFEAGGTFEKKLTLRNVSKLTRALRVIPPKSEFFEISDGHYPEAEDNSVAPGLSCSLTIFFKPTLMQTYLDELEVQYESQLTQLVVPLKAHRKKEQINFPHEWDLGTCLVGASKKQTRVVRNFGKWSNYLPKFVITAVKNSSEMDMEIFRLTPASFELPAKGSITMALEFTPNAAGPFETKFEVNIAGEMLLTTITCRGKGERLSLSMSEESEKPDKERCLLRNSTTPEGSIVAVCRLPPQCPDFRSQWHFSISSDNTVDLELQWVCGTDQCGKDSEAREGRLGDVNRTSNNSNLEFLLERTLLPAKTSVNGELIFESTEVGNALLMGVLAVCCVSTTPTVTFEQKKPLQAIYLEVSAETQPIDVRLEPESIIEPEPTFTFTAIKRSIRLKNLSETCPIAFRWNTQKALAMVDSLPPTELDTGAELLNMKEGTRVEVRILEEEGTVPPAGVCEVNLVFSSPIVGYARCLQPCELNGDPAQTIWLRLEAEFHSAPIQIDVPDIQFGIIRLFDSSVREIQLSNPHSAVALTWTAEFDSIPALVDGSRPFALNLTEGRINPAETVSVQVTFNPQTLQTFDVLIKFSVPGASSKLLRVTGEARVPVLALDTTHVTLSPVYLGIPVETIVKVTNSSVLPASFQWTPPEGADARWVDVVATPSDCRCLSALETVNIRIQCLSKLQKRITDLRLLCKIDGLPDPLQLNICGDTKGLSFAVTSLSSENVLCTTTQLDPYSSDTVTVEDRAFLECGSPIVGPKVDFTSTGLCIPREWWIEVKNTSAIPAIFTLHVDTFASPSECLGKWHNPPTNTVFGGQRLLETSLGTNNEKETASAYGSHMRDRLIYDWCKTLLPEGQGCAIVAHSFFHIPCLSEALDDSKLQACLKSGETVRTDTFVLPVFTAVRVCLLAVGDVFGEFLDQLRIMVQPAPDLLAQIQQPMHPVRMQLPLRLRVHGSPVEFITALQCANQSRCNFSEGRPLTSLCPSNPFKALFDAQGMAYSRLCAWETTIHLGFTSVLADEVVRKVRMRNTSSFSVRIDWQLYRSRPDKEDSKLLDLCALFGEAFRPTHTTAPLPAAKGLGEERSPARCEVGEFGPIRLILRPHEGQLVGKSPCAMTSEVPETGGLSGLLTIEPWQLLVAPGAEAVLTVKLNGRAAAADVAAAGDVQVRAFALGYLTIEENNRLGRRVRRPEAFISPHLRLNLTTGLQNPKLDLEFVDEIGCQLNLDLSEMLTSHCNSSPTSREIQLPASMHSFLVTETELQSALTSTQGVCSTSTSLAEVGKIEVVFHPLEIQRGPRSRLDTRRSTLTPDPVAEGPHLAESLVAVRGLQLANRGSLALGIQACIQAPNFFVFEDGTQMGLPRLSDNRQVRMIIVERARWPQLSQPFCEFVMEPGCKKSIQFGFVFNRANLTGEGMELDKQDEDDYVHENLFSKNYQRAWFGSLRLRVCSPNEIGSSSSAAALATANPALSCSPLRVCAVMKMPRLELLSPTVIQGNVTFVGQTSTLFVRLANRGPSREVWVLEEVSSVFYKPSMGSLNEPRSPPLTISSNNPSECSESGTFVYGSDGTAELTQSRSAVTVSSQHSTQLVRSNLLVVEDTSEAFIFTTKSGFLEAAGDIKRQDMTRVEVTFAPKINGVFQKVVCFVGQLSGDRISVTFIAESSFDERFDQHFAE</sequence>
<dbReference type="InterPro" id="IPR033304">
    <property type="entry name" value="DLEC1"/>
</dbReference>
<gene>
    <name evidence="2" type="ORF">TR117232</name>
</gene>
<dbReference type="GO" id="GO:0008285">
    <property type="term" value="P:negative regulation of cell population proliferation"/>
    <property type="evidence" value="ECO:0007669"/>
    <property type="project" value="InterPro"/>
</dbReference>
<dbReference type="GO" id="GO:0005929">
    <property type="term" value="C:cilium"/>
    <property type="evidence" value="ECO:0007669"/>
    <property type="project" value="TreeGrafter"/>
</dbReference>
<name>A0A0X3P2H5_SCHSO</name>
<feature type="domain" description="Deleted in lung and esophageal cancer protein 1 Ig-like" evidence="1">
    <location>
        <begin position="245"/>
        <end position="345"/>
    </location>
</feature>
<dbReference type="Gene3D" id="2.60.40.10">
    <property type="entry name" value="Immunoglobulins"/>
    <property type="match status" value="4"/>
</dbReference>
<dbReference type="PANTHER" id="PTHR46348:SF1">
    <property type="entry name" value="DELETED IN LUNG AND ESOPHAGEAL CANCER PROTEIN 1"/>
    <property type="match status" value="1"/>
</dbReference>
<dbReference type="GO" id="GO:0015631">
    <property type="term" value="F:tubulin binding"/>
    <property type="evidence" value="ECO:0007669"/>
    <property type="project" value="TreeGrafter"/>
</dbReference>
<dbReference type="InterPro" id="IPR059041">
    <property type="entry name" value="Ig_DLEC1_1"/>
</dbReference>
<dbReference type="PANTHER" id="PTHR46348">
    <property type="entry name" value="DELETED IN LUNG AND ESOPHAGEAL CANCER PROTEIN 1"/>
    <property type="match status" value="1"/>
</dbReference>
<dbReference type="Pfam" id="PF23316">
    <property type="entry name" value="Ig_DLEC1_6th"/>
    <property type="match status" value="1"/>
</dbReference>
<organism evidence="2">
    <name type="scientific">Schistocephalus solidus</name>
    <name type="common">Tapeworm</name>
    <dbReference type="NCBI Taxonomy" id="70667"/>
    <lineage>
        <taxon>Eukaryota</taxon>
        <taxon>Metazoa</taxon>
        <taxon>Spiralia</taxon>
        <taxon>Lophotrochozoa</taxon>
        <taxon>Platyhelminthes</taxon>
        <taxon>Cestoda</taxon>
        <taxon>Eucestoda</taxon>
        <taxon>Diphyllobothriidea</taxon>
        <taxon>Diphyllobothriidae</taxon>
        <taxon>Schistocephalus</taxon>
    </lineage>
</organism>
<dbReference type="EMBL" id="GEEE01017645">
    <property type="protein sequence ID" value="JAP45580.1"/>
    <property type="molecule type" value="Transcribed_RNA"/>
</dbReference>
<dbReference type="InterPro" id="IPR013783">
    <property type="entry name" value="Ig-like_fold"/>
</dbReference>
<dbReference type="Pfam" id="PF23277">
    <property type="entry name" value="Ig_Dlec1_1"/>
    <property type="match status" value="1"/>
</dbReference>
<evidence type="ECO:0000259" key="1">
    <source>
        <dbReference type="Pfam" id="PF23277"/>
    </source>
</evidence>
<reference evidence="2" key="1">
    <citation type="submission" date="2016-01" db="EMBL/GenBank/DDBJ databases">
        <title>Reference transcriptome for the parasite Schistocephalus solidus: insights into the molecular evolution of parasitism.</title>
        <authorList>
            <person name="Hebert F.O."/>
            <person name="Grambauer S."/>
            <person name="Barber I."/>
            <person name="Landry C.R."/>
            <person name="Aubin-Horth N."/>
        </authorList>
    </citation>
    <scope>NUCLEOTIDE SEQUENCE</scope>
</reference>
<proteinExistence type="predicted"/>
<feature type="non-terminal residue" evidence="2">
    <location>
        <position position="1"/>
    </location>
</feature>
<protein>
    <recommendedName>
        <fullName evidence="1">Deleted in lung and esophageal cancer protein 1 Ig-like domain-containing protein</fullName>
    </recommendedName>
</protein>
<accession>A0A0X3P2H5</accession>
<evidence type="ECO:0000313" key="2">
    <source>
        <dbReference type="EMBL" id="JAP45580.1"/>
    </source>
</evidence>
<dbReference type="GO" id="GO:0005737">
    <property type="term" value="C:cytoplasm"/>
    <property type="evidence" value="ECO:0007669"/>
    <property type="project" value="TreeGrafter"/>
</dbReference>